<feature type="signal peptide" evidence="6">
    <location>
        <begin position="1"/>
        <end position="18"/>
    </location>
</feature>
<dbReference type="OrthoDB" id="9977471at2759"/>
<evidence type="ECO:0000256" key="4">
    <source>
        <dbReference type="SAM" id="MobiDB-lite"/>
    </source>
</evidence>
<feature type="transmembrane region" description="Helical" evidence="5">
    <location>
        <begin position="382"/>
        <end position="404"/>
    </location>
</feature>
<evidence type="ECO:0000256" key="2">
    <source>
        <dbReference type="ARBA" id="ARBA00009127"/>
    </source>
</evidence>
<keyword evidence="3" id="KW-0964">Secreted</keyword>
<dbReference type="SUPFAM" id="SSF63829">
    <property type="entry name" value="Calcium-dependent phosphotriesterase"/>
    <property type="match status" value="1"/>
</dbReference>
<comment type="caution">
    <text evidence="7">The sequence shown here is derived from an EMBL/GenBank/DDBJ whole genome shotgun (WGS) entry which is preliminary data.</text>
</comment>
<dbReference type="EMBL" id="CADEPI010000140">
    <property type="protein sequence ID" value="CAB3377140.1"/>
    <property type="molecule type" value="Genomic_DNA"/>
</dbReference>
<keyword evidence="5" id="KW-0472">Membrane</keyword>
<feature type="compositionally biased region" description="Polar residues" evidence="4">
    <location>
        <begin position="776"/>
        <end position="794"/>
    </location>
</feature>
<name>A0A8S1D157_9INSE</name>
<dbReference type="InterPro" id="IPR011042">
    <property type="entry name" value="6-blade_b-propeller_TolB-like"/>
</dbReference>
<keyword evidence="5" id="KW-1133">Transmembrane helix</keyword>
<feature type="region of interest" description="Disordered" evidence="4">
    <location>
        <begin position="770"/>
        <end position="794"/>
    </location>
</feature>
<evidence type="ECO:0000256" key="3">
    <source>
        <dbReference type="ARBA" id="ARBA00022525"/>
    </source>
</evidence>
<comment type="similarity">
    <text evidence="2">Belongs to the major royal jelly protein family.</text>
</comment>
<dbReference type="AlphaFoldDB" id="A0A8S1D157"/>
<dbReference type="InterPro" id="IPR017996">
    <property type="entry name" value="MRJP/yellow-related"/>
</dbReference>
<dbReference type="GO" id="GO:0005576">
    <property type="term" value="C:extracellular region"/>
    <property type="evidence" value="ECO:0007669"/>
    <property type="project" value="UniProtKB-SubCell"/>
</dbReference>
<comment type="subcellular location">
    <subcellularLocation>
        <location evidence="1">Secreted</location>
    </subcellularLocation>
</comment>
<evidence type="ECO:0008006" key="9">
    <source>
        <dbReference type="Google" id="ProtNLM"/>
    </source>
</evidence>
<gene>
    <name evidence="7" type="ORF">CLODIP_2_CD12367</name>
</gene>
<evidence type="ECO:0000313" key="7">
    <source>
        <dbReference type="EMBL" id="CAB3377140.1"/>
    </source>
</evidence>
<dbReference type="Gene3D" id="2.120.10.30">
    <property type="entry name" value="TolB, C-terminal domain"/>
    <property type="match status" value="3"/>
</dbReference>
<reference evidence="7 8" key="1">
    <citation type="submission" date="2020-04" db="EMBL/GenBank/DDBJ databases">
        <authorList>
            <person name="Alioto T."/>
            <person name="Alioto T."/>
            <person name="Gomez Garrido J."/>
        </authorList>
    </citation>
    <scope>NUCLEOTIDE SEQUENCE [LARGE SCALE GENOMIC DNA]</scope>
</reference>
<evidence type="ECO:0000256" key="5">
    <source>
        <dbReference type="SAM" id="Phobius"/>
    </source>
</evidence>
<dbReference type="PANTHER" id="PTHR10009:SF18">
    <property type="entry name" value="PROTEIN YELLOW-LIKE PROTEIN"/>
    <property type="match status" value="1"/>
</dbReference>
<keyword evidence="6" id="KW-0732">Signal</keyword>
<feature type="region of interest" description="Disordered" evidence="4">
    <location>
        <begin position="289"/>
        <end position="309"/>
    </location>
</feature>
<dbReference type="Proteomes" id="UP000494165">
    <property type="component" value="Unassembled WGS sequence"/>
</dbReference>
<protein>
    <recommendedName>
        <fullName evidence="9">Bee-milk protein</fullName>
    </recommendedName>
</protein>
<keyword evidence="5" id="KW-0812">Transmembrane</keyword>
<organism evidence="7 8">
    <name type="scientific">Cloeon dipterum</name>
    <dbReference type="NCBI Taxonomy" id="197152"/>
    <lineage>
        <taxon>Eukaryota</taxon>
        <taxon>Metazoa</taxon>
        <taxon>Ecdysozoa</taxon>
        <taxon>Arthropoda</taxon>
        <taxon>Hexapoda</taxon>
        <taxon>Insecta</taxon>
        <taxon>Pterygota</taxon>
        <taxon>Palaeoptera</taxon>
        <taxon>Ephemeroptera</taxon>
        <taxon>Pisciforma</taxon>
        <taxon>Baetidae</taxon>
        <taxon>Cloeon</taxon>
    </lineage>
</organism>
<evidence type="ECO:0000256" key="6">
    <source>
        <dbReference type="SAM" id="SignalP"/>
    </source>
</evidence>
<keyword evidence="8" id="KW-1185">Reference proteome</keyword>
<evidence type="ECO:0000313" key="8">
    <source>
        <dbReference type="Proteomes" id="UP000494165"/>
    </source>
</evidence>
<accession>A0A8S1D157</accession>
<sequence length="1032" mass="116452">MRPCFFVIVLLHLSLATAVNFTQVLEWPDGMAYEWPSEAKKTQALKDGTFKPEKIEPIFMAVYGTRIFLSLVKYSNIPVTLVSLPTSSKSLESPKLTPFPSWDMHGIGDCNKIEVATGLEVDSIGRLWVLDSGSENCNAKLWTIDLSNNDHTELVHQFSFYDWMHDFVLDETPNGTLAFISNYGAEHIVVFSLESNQSWIVETPGLKSYSIALSPKEEPRQLYVGNLNTYVPFTFALDLSGTFWMTELNKSATKPRLRLLNAAVGAKPYNFENSTVKPTSPTTTTIFPKTYPTPVSLSNPTTTTTKPESTSVTATASSQIHKTTEIVANSNAFSTQLPEINHTTPVSMSIPSTTKSSMPTEENATSGVKESSILNKNSNESWIIIITLICTNLLLSLIILWLVVGQRRTNLTPQNTNEAQQISVIFENNEDVAAVEMQCDANGSQSRPFRLRRVCSFCDLAVQFVLVFTQQIRNVLVMNPSFFVIVLLHLSLTCAVHFTQVSEWPDGIDYDWPDKANWRLASFAGYFTHDKIKPIFMAVYGTRIFLTLDKLIRSYILIPETLVTLPTNCACSGSLYLVPFPSREMQGLSHCHLIEQALGLQVDSVGRLWVLDNGSKNCSARTAKLWTVDLSNNDHTELVHQFSFYDWMHDFVLDETPNVWKKINLGFYTSALGTTISCFQFPLPHFVAELNCRGIMYTAFWKKNYIHSWNTSQPFEEQPFYEVGNLTTKVPFTFALDSSGIFWMTELNKTATKPRLRLLKAAVGAKPHNIEDPTFTKASPNTTTISRQNEPTPVNLSFPNTAATPETTPLLASTAANLTQVFEWPDGMDYEWPFEADRTKALEIESVNLENLYPLYMAVYKTRIFLSLEKVDGIPVTLVSLPTSSAYFASPKLTPFPSWDMHGVGDCKKIQEARGLEVDSVGRLWVLDSGSRSCNTKLWFIHLSELDRTERIHVFQYLRYTHMNDLVLDETPNGSLAYISSRGERHIVVFSLERRESWRKRDSSTSANGTTMHCFQFPLTHFAKEFELHIRN</sequence>
<evidence type="ECO:0000256" key="1">
    <source>
        <dbReference type="ARBA" id="ARBA00004613"/>
    </source>
</evidence>
<dbReference type="PANTHER" id="PTHR10009">
    <property type="entry name" value="PROTEIN YELLOW-RELATED"/>
    <property type="match status" value="1"/>
</dbReference>
<feature type="transmembrane region" description="Helical" evidence="5">
    <location>
        <begin position="476"/>
        <end position="498"/>
    </location>
</feature>
<dbReference type="SUPFAM" id="SSF101898">
    <property type="entry name" value="NHL repeat"/>
    <property type="match status" value="1"/>
</dbReference>
<proteinExistence type="inferred from homology"/>
<dbReference type="Pfam" id="PF03022">
    <property type="entry name" value="MRJP"/>
    <property type="match status" value="3"/>
</dbReference>
<feature type="chain" id="PRO_5035902187" description="Bee-milk protein" evidence="6">
    <location>
        <begin position="19"/>
        <end position="1032"/>
    </location>
</feature>
<feature type="region of interest" description="Disordered" evidence="4">
    <location>
        <begin position="343"/>
        <end position="364"/>
    </location>
</feature>